<dbReference type="RefSeq" id="WP_377280736.1">
    <property type="nucleotide sequence ID" value="NZ_JBHRSI010000002.1"/>
</dbReference>
<dbReference type="EMBL" id="JBHUEY010000006">
    <property type="protein sequence ID" value="MFD1784592.1"/>
    <property type="molecule type" value="Genomic_DNA"/>
</dbReference>
<dbReference type="InterPro" id="IPR037523">
    <property type="entry name" value="VOC_core"/>
</dbReference>
<dbReference type="InterPro" id="IPR004360">
    <property type="entry name" value="Glyas_Fos-R_dOase_dom"/>
</dbReference>
<dbReference type="Pfam" id="PF00903">
    <property type="entry name" value="Glyoxalase"/>
    <property type="match status" value="1"/>
</dbReference>
<keyword evidence="3" id="KW-1185">Reference proteome</keyword>
<sequence>MAETATPVEFKSPLTPTAFYRDPKAALEWLERAFGFEVSLLLTDADGNIAHAEMAYRGANIGVAGEWTVGRTDVPARAMSPSSIGDVITQFVWVEVDGDIDAHCARAKAAGARIIEEPKDQFYGARTYRALDPEGHVWNFRQEVRRVSLEEMEAATGLKFQNTGRS</sequence>
<evidence type="ECO:0000313" key="3">
    <source>
        <dbReference type="Proteomes" id="UP001597237"/>
    </source>
</evidence>
<dbReference type="PROSITE" id="PS51819">
    <property type="entry name" value="VOC"/>
    <property type="match status" value="1"/>
</dbReference>
<dbReference type="Gene3D" id="3.30.720.120">
    <property type="match status" value="1"/>
</dbReference>
<feature type="domain" description="VOC" evidence="1">
    <location>
        <begin position="12"/>
        <end position="143"/>
    </location>
</feature>
<evidence type="ECO:0000313" key="2">
    <source>
        <dbReference type="EMBL" id="MFD1784592.1"/>
    </source>
</evidence>
<evidence type="ECO:0000259" key="1">
    <source>
        <dbReference type="PROSITE" id="PS51819"/>
    </source>
</evidence>
<accession>A0ABW4N345</accession>
<dbReference type="InterPro" id="IPR029068">
    <property type="entry name" value="Glyas_Bleomycin-R_OHBP_Dase"/>
</dbReference>
<protein>
    <submittedName>
        <fullName evidence="2">VOC family protein</fullName>
    </submittedName>
</protein>
<reference evidence="3" key="1">
    <citation type="journal article" date="2019" name="Int. J. Syst. Evol. Microbiol.">
        <title>The Global Catalogue of Microorganisms (GCM) 10K type strain sequencing project: providing services to taxonomists for standard genome sequencing and annotation.</title>
        <authorList>
            <consortium name="The Broad Institute Genomics Platform"/>
            <consortium name="The Broad Institute Genome Sequencing Center for Infectious Disease"/>
            <person name="Wu L."/>
            <person name="Ma J."/>
        </authorList>
    </citation>
    <scope>NUCLEOTIDE SEQUENCE [LARGE SCALE GENOMIC DNA]</scope>
    <source>
        <strain evidence="3">DFY28</strain>
    </source>
</reference>
<dbReference type="Proteomes" id="UP001597237">
    <property type="component" value="Unassembled WGS sequence"/>
</dbReference>
<dbReference type="SUPFAM" id="SSF54593">
    <property type="entry name" value="Glyoxalase/Bleomycin resistance protein/Dihydroxybiphenyl dioxygenase"/>
    <property type="match status" value="1"/>
</dbReference>
<dbReference type="PANTHER" id="PTHR34109">
    <property type="entry name" value="BNAUNNG04460D PROTEIN-RELATED"/>
    <property type="match status" value="1"/>
</dbReference>
<proteinExistence type="predicted"/>
<gene>
    <name evidence="2" type="ORF">ACFSC0_14400</name>
</gene>
<name>A0ABW4N345_9CAUL</name>
<dbReference type="PANTHER" id="PTHR34109:SF1">
    <property type="entry name" value="VOC DOMAIN-CONTAINING PROTEIN"/>
    <property type="match status" value="1"/>
</dbReference>
<comment type="caution">
    <text evidence="2">The sequence shown here is derived from an EMBL/GenBank/DDBJ whole genome shotgun (WGS) entry which is preliminary data.</text>
</comment>
<organism evidence="2 3">
    <name type="scientific">Phenylobacterium terrae</name>
    <dbReference type="NCBI Taxonomy" id="2665495"/>
    <lineage>
        <taxon>Bacteria</taxon>
        <taxon>Pseudomonadati</taxon>
        <taxon>Pseudomonadota</taxon>
        <taxon>Alphaproteobacteria</taxon>
        <taxon>Caulobacterales</taxon>
        <taxon>Caulobacteraceae</taxon>
        <taxon>Phenylobacterium</taxon>
    </lineage>
</organism>
<dbReference type="Gene3D" id="3.30.720.110">
    <property type="match status" value="1"/>
</dbReference>